<reference evidence="2 3" key="1">
    <citation type="submission" date="2021-05" db="EMBL/GenBank/DDBJ databases">
        <title>Genome Assembly of Synthetic Allotetraploid Brassica napus Reveals Homoeologous Exchanges between Subgenomes.</title>
        <authorList>
            <person name="Davis J.T."/>
        </authorList>
    </citation>
    <scope>NUCLEOTIDE SEQUENCE [LARGE SCALE GENOMIC DNA]</scope>
    <source>
        <strain evidence="3">cv. Da-Ae</strain>
        <tissue evidence="2">Seedling</tissue>
    </source>
</reference>
<gene>
    <name evidence="2" type="ORF">HID58_092339</name>
</gene>
<dbReference type="EMBL" id="JAGKQM010003028">
    <property type="protein sequence ID" value="KAH0839307.1"/>
    <property type="molecule type" value="Genomic_DNA"/>
</dbReference>
<feature type="domain" description="FKB95-like N-terminal Kelch" evidence="1">
    <location>
        <begin position="90"/>
        <end position="164"/>
    </location>
</feature>
<accession>A0ABQ7WZ39</accession>
<dbReference type="InterPro" id="IPR050354">
    <property type="entry name" value="F-box/kelch-repeat_ARATH"/>
</dbReference>
<evidence type="ECO:0000313" key="2">
    <source>
        <dbReference type="EMBL" id="KAH0839307.1"/>
    </source>
</evidence>
<dbReference type="Pfam" id="PF25210">
    <property type="entry name" value="Kelch_FKB95"/>
    <property type="match status" value="1"/>
</dbReference>
<dbReference type="InterPro" id="IPR057499">
    <property type="entry name" value="Kelch_FKB95"/>
</dbReference>
<evidence type="ECO:0000259" key="1">
    <source>
        <dbReference type="Pfam" id="PF25210"/>
    </source>
</evidence>
<dbReference type="PANTHER" id="PTHR24414">
    <property type="entry name" value="F-BOX/KELCH-REPEAT PROTEIN SKIP4"/>
    <property type="match status" value="1"/>
</dbReference>
<dbReference type="SUPFAM" id="SSF117281">
    <property type="entry name" value="Kelch motif"/>
    <property type="match status" value="1"/>
</dbReference>
<keyword evidence="3" id="KW-1185">Reference proteome</keyword>
<dbReference type="Proteomes" id="UP000824890">
    <property type="component" value="Unassembled WGS sequence"/>
</dbReference>
<dbReference type="SMART" id="SM00612">
    <property type="entry name" value="Kelch"/>
    <property type="match status" value="1"/>
</dbReference>
<evidence type="ECO:0000313" key="3">
    <source>
        <dbReference type="Proteomes" id="UP000824890"/>
    </source>
</evidence>
<organism evidence="2 3">
    <name type="scientific">Brassica napus</name>
    <name type="common">Rape</name>
    <dbReference type="NCBI Taxonomy" id="3708"/>
    <lineage>
        <taxon>Eukaryota</taxon>
        <taxon>Viridiplantae</taxon>
        <taxon>Streptophyta</taxon>
        <taxon>Embryophyta</taxon>
        <taxon>Tracheophyta</taxon>
        <taxon>Spermatophyta</taxon>
        <taxon>Magnoliopsida</taxon>
        <taxon>eudicotyledons</taxon>
        <taxon>Gunneridae</taxon>
        <taxon>Pentapetalae</taxon>
        <taxon>rosids</taxon>
        <taxon>malvids</taxon>
        <taxon>Brassicales</taxon>
        <taxon>Brassicaceae</taxon>
        <taxon>Brassiceae</taxon>
        <taxon>Brassica</taxon>
    </lineage>
</organism>
<name>A0ABQ7WZ39_BRANA</name>
<dbReference type="Gene3D" id="2.120.10.80">
    <property type="entry name" value="Kelch-type beta propeller"/>
    <property type="match status" value="1"/>
</dbReference>
<proteinExistence type="predicted"/>
<dbReference type="InterPro" id="IPR006652">
    <property type="entry name" value="Kelch_1"/>
</dbReference>
<protein>
    <recommendedName>
        <fullName evidence="1">FKB95-like N-terminal Kelch domain-containing protein</fullName>
    </recommendedName>
</protein>
<sequence>MYEETEAVFLVSLWVIFVARRDGSKLLGPRLKIGPCFLISRLQVAPFCIVSPELYNFRSLLGFTEKHIDICLCIPQYPNPCWFTFTLSMETVNRRLVPVRSNFYQPPEASSMVAHDCEIYIMGSRIGGRASSSVLFLDCRSHTWSTLPSMVVARYSAAAGVVDVRMPCRCHRLSYKWGRILWVEPHELEWEVMEWREVMGLEALRKTLAASKLVSYGGWLWDRWETCRREEPMLALGLRRLEIDEIFLGHKLNNSGPNMLIFGETQEDR</sequence>
<dbReference type="PANTHER" id="PTHR24414:SF148">
    <property type="entry name" value="F-BOX DOMAIN-CONTAINING PROTEIN"/>
    <property type="match status" value="1"/>
</dbReference>
<comment type="caution">
    <text evidence="2">The sequence shown here is derived from an EMBL/GenBank/DDBJ whole genome shotgun (WGS) entry which is preliminary data.</text>
</comment>
<dbReference type="InterPro" id="IPR015915">
    <property type="entry name" value="Kelch-typ_b-propeller"/>
</dbReference>